<comment type="caution">
    <text evidence="1">The sequence shown here is derived from an EMBL/GenBank/DDBJ whole genome shotgun (WGS) entry which is preliminary data.</text>
</comment>
<feature type="non-terminal residue" evidence="1">
    <location>
        <position position="1"/>
    </location>
</feature>
<evidence type="ECO:0000313" key="1">
    <source>
        <dbReference type="EMBL" id="GAG31278.1"/>
    </source>
</evidence>
<gene>
    <name evidence="1" type="ORF">S01H1_62906</name>
</gene>
<dbReference type="EMBL" id="BARS01041349">
    <property type="protein sequence ID" value="GAG31278.1"/>
    <property type="molecule type" value="Genomic_DNA"/>
</dbReference>
<proteinExistence type="predicted"/>
<organism evidence="1">
    <name type="scientific">marine sediment metagenome</name>
    <dbReference type="NCBI Taxonomy" id="412755"/>
    <lineage>
        <taxon>unclassified sequences</taxon>
        <taxon>metagenomes</taxon>
        <taxon>ecological metagenomes</taxon>
    </lineage>
</organism>
<name>X0X3P6_9ZZZZ</name>
<reference evidence="1" key="1">
    <citation type="journal article" date="2014" name="Front. Microbiol.">
        <title>High frequency of phylogenetically diverse reductive dehalogenase-homologous genes in deep subseafloor sedimentary metagenomes.</title>
        <authorList>
            <person name="Kawai M."/>
            <person name="Futagami T."/>
            <person name="Toyoda A."/>
            <person name="Takaki Y."/>
            <person name="Nishi S."/>
            <person name="Hori S."/>
            <person name="Arai W."/>
            <person name="Tsubouchi T."/>
            <person name="Morono Y."/>
            <person name="Uchiyama I."/>
            <person name="Ito T."/>
            <person name="Fujiyama A."/>
            <person name="Inagaki F."/>
            <person name="Takami H."/>
        </authorList>
    </citation>
    <scope>NUCLEOTIDE SEQUENCE</scope>
    <source>
        <strain evidence="1">Expedition CK06-06</strain>
    </source>
</reference>
<dbReference type="AlphaFoldDB" id="X0X3P6"/>
<sequence length="194" mass="20597">FDVVSCYGIGATNNGLFVTGQGYQSWTGGGLGPGLHVFAKSAHDTVPRAGIIRVYYQVAPASAAATTEGFAQILSVPSTHQFPYRIRTAPDPSPLPGQVSGNDADGTLITIVYLHKLDDELPSGTDISLFVQELGAGDELNAHESADVTNNRFYAVTDTPTLVGDVWHIPVVFISGAGTPLMNNELVQIYLKHV</sequence>
<protein>
    <submittedName>
        <fullName evidence="1">Uncharacterized protein</fullName>
    </submittedName>
</protein>
<accession>X0X3P6</accession>